<dbReference type="Proteomes" id="UP000610558">
    <property type="component" value="Unassembled WGS sequence"/>
</dbReference>
<evidence type="ECO:0000256" key="1">
    <source>
        <dbReference type="SAM" id="SignalP"/>
    </source>
</evidence>
<dbReference type="AlphaFoldDB" id="A0A927C2Y5"/>
<feature type="chain" id="PRO_5037449450" description="Tetratricopeptide repeat protein" evidence="1">
    <location>
        <begin position="18"/>
        <end position="226"/>
    </location>
</feature>
<name>A0A927C2Y5_9GAMM</name>
<keyword evidence="1" id="KW-0732">Signal</keyword>
<proteinExistence type="predicted"/>
<dbReference type="InterPro" id="IPR011990">
    <property type="entry name" value="TPR-like_helical_dom_sf"/>
</dbReference>
<reference evidence="2" key="1">
    <citation type="submission" date="2020-09" db="EMBL/GenBank/DDBJ databases">
        <authorList>
            <person name="Yoon J.-W."/>
        </authorList>
    </citation>
    <scope>NUCLEOTIDE SEQUENCE</scope>
    <source>
        <strain evidence="2">KMU-158</strain>
    </source>
</reference>
<gene>
    <name evidence="2" type="ORF">IB286_15190</name>
</gene>
<evidence type="ECO:0008006" key="4">
    <source>
        <dbReference type="Google" id="ProtNLM"/>
    </source>
</evidence>
<dbReference type="Gene3D" id="1.25.40.10">
    <property type="entry name" value="Tetratricopeptide repeat domain"/>
    <property type="match status" value="1"/>
</dbReference>
<dbReference type="RefSeq" id="WP_190766998.1">
    <property type="nucleotide sequence ID" value="NZ_JACXLD010000031.1"/>
</dbReference>
<protein>
    <recommendedName>
        <fullName evidence="4">Tetratricopeptide repeat protein</fullName>
    </recommendedName>
</protein>
<evidence type="ECO:0000313" key="3">
    <source>
        <dbReference type="Proteomes" id="UP000610558"/>
    </source>
</evidence>
<accession>A0A927C2Y5</accession>
<keyword evidence="3" id="KW-1185">Reference proteome</keyword>
<dbReference type="EMBL" id="JACXLD010000031">
    <property type="protein sequence ID" value="MBD2860338.1"/>
    <property type="molecule type" value="Genomic_DNA"/>
</dbReference>
<sequence>MKNLLLFVFVLCTACAAAISKNLYGDLLPIEEIYQAGDYKLAKLRIDHVEEGIGSKYVDPIDKKMIYGFKGSILSGLKDYEQSIIYYRKAADIKTDNAALEIRDIASLIKLCASIGKEECAREAYQELPDAVALHRKDGDAKLVLDFSYLDKSDSAIPVPVVFDIDAGGIPLNIIAEKSSASKRAVFEALKLAAMLRYIPKIVNGEPAEASGVKVVIWVKPKWVNS</sequence>
<evidence type="ECO:0000313" key="2">
    <source>
        <dbReference type="EMBL" id="MBD2860338.1"/>
    </source>
</evidence>
<dbReference type="SUPFAM" id="SSF74653">
    <property type="entry name" value="TolA/TonB C-terminal domain"/>
    <property type="match status" value="1"/>
</dbReference>
<organism evidence="2 3">
    <name type="scientific">Spongiibacter pelagi</name>
    <dbReference type="NCBI Taxonomy" id="2760804"/>
    <lineage>
        <taxon>Bacteria</taxon>
        <taxon>Pseudomonadati</taxon>
        <taxon>Pseudomonadota</taxon>
        <taxon>Gammaproteobacteria</taxon>
        <taxon>Cellvibrionales</taxon>
        <taxon>Spongiibacteraceae</taxon>
        <taxon>Spongiibacter</taxon>
    </lineage>
</organism>
<comment type="caution">
    <text evidence="2">The sequence shown here is derived from an EMBL/GenBank/DDBJ whole genome shotgun (WGS) entry which is preliminary data.</text>
</comment>
<feature type="signal peptide" evidence="1">
    <location>
        <begin position="1"/>
        <end position="17"/>
    </location>
</feature>